<dbReference type="NCBIfam" id="NF009544">
    <property type="entry name" value="PRK12928.1"/>
    <property type="match status" value="1"/>
</dbReference>
<evidence type="ECO:0000313" key="11">
    <source>
        <dbReference type="EMBL" id="BDG60918.1"/>
    </source>
</evidence>
<dbReference type="PROSITE" id="PS51918">
    <property type="entry name" value="RADICAL_SAM"/>
    <property type="match status" value="1"/>
</dbReference>
<dbReference type="InterPro" id="IPR003698">
    <property type="entry name" value="Lipoyl_synth"/>
</dbReference>
<dbReference type="KEGG" id="cmic:caldi_20080"/>
<protein>
    <recommendedName>
        <fullName evidence="9">Lipoyl synthase</fullName>
        <ecNumber evidence="9">2.8.1.8</ecNumber>
    </recommendedName>
    <alternativeName>
        <fullName evidence="9">Lip-syn</fullName>
        <shortName evidence="9">LS</shortName>
    </alternativeName>
    <alternativeName>
        <fullName evidence="9">Lipoate synthase</fullName>
    </alternativeName>
    <alternativeName>
        <fullName evidence="9">Lipoic acid synthase</fullName>
    </alternativeName>
    <alternativeName>
        <fullName evidence="9">Sulfur insertion protein LipA</fullName>
    </alternativeName>
</protein>
<comment type="similarity">
    <text evidence="9">Belongs to the radical SAM superfamily. Lipoyl synthase family.</text>
</comment>
<comment type="function">
    <text evidence="9">Catalyzes the radical-mediated insertion of two sulfur atoms into the C-6 and C-8 positions of the octanoyl moiety bound to the lipoyl domains of lipoate-dependent enzymes, thereby converting the octanoylated domains into lipoylated derivatives.</text>
</comment>
<keyword evidence="1 9" id="KW-0004">4Fe-4S</keyword>
<keyword evidence="4 9" id="KW-0949">S-adenosyl-L-methionine</keyword>
<accession>A0AA35G8Y9</accession>
<dbReference type="GO" id="GO:0016992">
    <property type="term" value="F:lipoate synthase activity"/>
    <property type="evidence" value="ECO:0007669"/>
    <property type="project" value="UniProtKB-UniRule"/>
</dbReference>
<dbReference type="EMBL" id="AP025628">
    <property type="protein sequence ID" value="BDG60918.1"/>
    <property type="molecule type" value="Genomic_DNA"/>
</dbReference>
<dbReference type="GO" id="GO:0005737">
    <property type="term" value="C:cytoplasm"/>
    <property type="evidence" value="ECO:0007669"/>
    <property type="project" value="UniProtKB-SubCell"/>
</dbReference>
<feature type="domain" description="Radical SAM core" evidence="10">
    <location>
        <begin position="62"/>
        <end position="278"/>
    </location>
</feature>
<feature type="binding site" evidence="9">
    <location>
        <position position="289"/>
    </location>
    <ligand>
        <name>[4Fe-4S] cluster</name>
        <dbReference type="ChEBI" id="CHEBI:49883"/>
        <label>1</label>
    </ligand>
</feature>
<evidence type="ECO:0000256" key="3">
    <source>
        <dbReference type="ARBA" id="ARBA00022679"/>
    </source>
</evidence>
<dbReference type="InterPro" id="IPR058240">
    <property type="entry name" value="rSAM_sf"/>
</dbReference>
<feature type="binding site" evidence="9">
    <location>
        <position position="76"/>
    </location>
    <ligand>
        <name>[4Fe-4S] cluster</name>
        <dbReference type="ChEBI" id="CHEBI:49883"/>
        <label>2</label>
        <note>4Fe-4S-S-AdoMet</note>
    </ligand>
</feature>
<dbReference type="Pfam" id="PF16881">
    <property type="entry name" value="LIAS_N"/>
    <property type="match status" value="1"/>
</dbReference>
<dbReference type="PANTHER" id="PTHR10949">
    <property type="entry name" value="LIPOYL SYNTHASE"/>
    <property type="match status" value="1"/>
</dbReference>
<proteinExistence type="inferred from homology"/>
<dbReference type="EC" id="2.8.1.8" evidence="9"/>
<dbReference type="AlphaFoldDB" id="A0AA35G8Y9"/>
<gene>
    <name evidence="9 11" type="primary">lipA</name>
    <name evidence="11" type="ORF">caldi_20080</name>
</gene>
<dbReference type="PANTHER" id="PTHR10949:SF0">
    <property type="entry name" value="LIPOYL SYNTHASE, MITOCHONDRIAL"/>
    <property type="match status" value="1"/>
</dbReference>
<feature type="binding site" evidence="9">
    <location>
        <position position="83"/>
    </location>
    <ligand>
        <name>[4Fe-4S] cluster</name>
        <dbReference type="ChEBI" id="CHEBI:49883"/>
        <label>2</label>
        <note>4Fe-4S-S-AdoMet</note>
    </ligand>
</feature>
<dbReference type="GO" id="GO:0009249">
    <property type="term" value="P:protein lipoylation"/>
    <property type="evidence" value="ECO:0007669"/>
    <property type="project" value="UniProtKB-UniRule"/>
</dbReference>
<dbReference type="Proteomes" id="UP001163687">
    <property type="component" value="Chromosome"/>
</dbReference>
<dbReference type="NCBIfam" id="NF004019">
    <property type="entry name" value="PRK05481.1"/>
    <property type="match status" value="1"/>
</dbReference>
<dbReference type="FunFam" id="3.20.20.70:FF:000040">
    <property type="entry name" value="Lipoyl synthase"/>
    <property type="match status" value="1"/>
</dbReference>
<comment type="pathway">
    <text evidence="9">Protein modification; protein lipoylation via endogenous pathway; protein N(6)-(lipoyl)lysine from octanoyl-[acyl-carrier-protein]: step 2/2.</text>
</comment>
<evidence type="ECO:0000256" key="8">
    <source>
        <dbReference type="ARBA" id="ARBA00047326"/>
    </source>
</evidence>
<dbReference type="InterPro" id="IPR006638">
    <property type="entry name" value="Elp3/MiaA/NifB-like_rSAM"/>
</dbReference>
<feature type="binding site" evidence="9">
    <location>
        <position position="80"/>
    </location>
    <ligand>
        <name>[4Fe-4S] cluster</name>
        <dbReference type="ChEBI" id="CHEBI:49883"/>
        <label>2</label>
        <note>4Fe-4S-S-AdoMet</note>
    </ligand>
</feature>
<dbReference type="Gene3D" id="3.20.20.70">
    <property type="entry name" value="Aldolase class I"/>
    <property type="match status" value="1"/>
</dbReference>
<keyword evidence="6 9" id="KW-0408">Iron</keyword>
<evidence type="ECO:0000256" key="1">
    <source>
        <dbReference type="ARBA" id="ARBA00022485"/>
    </source>
</evidence>
<dbReference type="SFLD" id="SFLDF00271">
    <property type="entry name" value="lipoyl_synthase"/>
    <property type="match status" value="1"/>
</dbReference>
<comment type="cofactor">
    <cofactor evidence="9">
        <name>[4Fe-4S] cluster</name>
        <dbReference type="ChEBI" id="CHEBI:49883"/>
    </cofactor>
    <text evidence="9">Binds 2 [4Fe-4S] clusters per subunit. One cluster is coordinated with 3 cysteines and an exchangeable S-adenosyl-L-methionine.</text>
</comment>
<reference evidence="11" key="1">
    <citation type="submission" date="2022-03" db="EMBL/GenBank/DDBJ databases">
        <title>Complete genome sequence of Caldinitratiruptor microaerophilus.</title>
        <authorList>
            <person name="Mukaiyama R."/>
            <person name="Nishiyama T."/>
            <person name="Ueda K."/>
        </authorList>
    </citation>
    <scope>NUCLEOTIDE SEQUENCE</scope>
    <source>
        <strain evidence="11">JCM 16183</strain>
    </source>
</reference>
<feature type="binding site" evidence="9">
    <location>
        <position position="55"/>
    </location>
    <ligand>
        <name>[4Fe-4S] cluster</name>
        <dbReference type="ChEBI" id="CHEBI:49883"/>
        <label>1</label>
    </ligand>
</feature>
<dbReference type="SMART" id="SM00729">
    <property type="entry name" value="Elp3"/>
    <property type="match status" value="1"/>
</dbReference>
<evidence type="ECO:0000256" key="4">
    <source>
        <dbReference type="ARBA" id="ARBA00022691"/>
    </source>
</evidence>
<dbReference type="InterPro" id="IPR013785">
    <property type="entry name" value="Aldolase_TIM"/>
</dbReference>
<feature type="binding site" evidence="9">
    <location>
        <position position="50"/>
    </location>
    <ligand>
        <name>[4Fe-4S] cluster</name>
        <dbReference type="ChEBI" id="CHEBI:49883"/>
        <label>1</label>
    </ligand>
</feature>
<dbReference type="HAMAP" id="MF_00206">
    <property type="entry name" value="Lipoyl_synth"/>
    <property type="match status" value="1"/>
</dbReference>
<dbReference type="InterPro" id="IPR031691">
    <property type="entry name" value="LIAS_N"/>
</dbReference>
<dbReference type="Pfam" id="PF04055">
    <property type="entry name" value="Radical_SAM"/>
    <property type="match status" value="1"/>
</dbReference>
<evidence type="ECO:0000256" key="2">
    <source>
        <dbReference type="ARBA" id="ARBA00022490"/>
    </source>
</evidence>
<sequence>MGHAPVLRRGRPEAGVALRKPDWLKVRLETGESFTHLKGLMRAKTLHTVCEEARCPNIYECWNHGTATFMILGDTCTRNCGFCAVKSGRPTGLDLEEPFRVAQAVASMRLEHVVITCVARDDLEDQGASVFAATIRAIRQLSPGTRVEVLTSDFQGRREALQVVMDAEPDIYDHNIETVRRLTPLVRSRAEYDRSLAVLRMAKEMKPHIPTKSSIMLGFDETREEILQAMDDLRAAGVDILTIGQYLQPTPRQLQVMRYVPPEEFAELKEEALRRGFRHCESGPLVRTSYHAWDQVKSAHRRGLKTPTPVAVPDGPPDDVAILEAVEAYMRKDPT</sequence>
<dbReference type="SUPFAM" id="SSF102114">
    <property type="entry name" value="Radical SAM enzymes"/>
    <property type="match status" value="1"/>
</dbReference>
<dbReference type="GO" id="GO:0046872">
    <property type="term" value="F:metal ion binding"/>
    <property type="evidence" value="ECO:0007669"/>
    <property type="project" value="UniProtKB-KW"/>
</dbReference>
<evidence type="ECO:0000256" key="5">
    <source>
        <dbReference type="ARBA" id="ARBA00022723"/>
    </source>
</evidence>
<comment type="catalytic activity">
    <reaction evidence="8 9">
        <text>[[Fe-S] cluster scaffold protein carrying a second [4Fe-4S](2+) cluster] + N(6)-octanoyl-L-lysyl-[protein] + 2 oxidized [2Fe-2S]-[ferredoxin] + 2 S-adenosyl-L-methionine + 4 H(+) = [[Fe-S] cluster scaffold protein] + N(6)-[(R)-dihydrolipoyl]-L-lysyl-[protein] + 4 Fe(3+) + 2 hydrogen sulfide + 2 5'-deoxyadenosine + 2 L-methionine + 2 reduced [2Fe-2S]-[ferredoxin]</text>
        <dbReference type="Rhea" id="RHEA:16585"/>
        <dbReference type="Rhea" id="RHEA-COMP:9928"/>
        <dbReference type="Rhea" id="RHEA-COMP:10000"/>
        <dbReference type="Rhea" id="RHEA-COMP:10001"/>
        <dbReference type="Rhea" id="RHEA-COMP:10475"/>
        <dbReference type="Rhea" id="RHEA-COMP:14568"/>
        <dbReference type="Rhea" id="RHEA-COMP:14569"/>
        <dbReference type="ChEBI" id="CHEBI:15378"/>
        <dbReference type="ChEBI" id="CHEBI:17319"/>
        <dbReference type="ChEBI" id="CHEBI:29034"/>
        <dbReference type="ChEBI" id="CHEBI:29919"/>
        <dbReference type="ChEBI" id="CHEBI:33722"/>
        <dbReference type="ChEBI" id="CHEBI:33737"/>
        <dbReference type="ChEBI" id="CHEBI:33738"/>
        <dbReference type="ChEBI" id="CHEBI:57844"/>
        <dbReference type="ChEBI" id="CHEBI:59789"/>
        <dbReference type="ChEBI" id="CHEBI:78809"/>
        <dbReference type="ChEBI" id="CHEBI:83100"/>
        <dbReference type="EC" id="2.8.1.8"/>
    </reaction>
</comment>
<keyword evidence="7 9" id="KW-0411">Iron-sulfur</keyword>
<dbReference type="RefSeq" id="WP_264841603.1">
    <property type="nucleotide sequence ID" value="NZ_AP025628.1"/>
</dbReference>
<dbReference type="PIRSF" id="PIRSF005963">
    <property type="entry name" value="Lipoyl_synth"/>
    <property type="match status" value="1"/>
</dbReference>
<evidence type="ECO:0000256" key="6">
    <source>
        <dbReference type="ARBA" id="ARBA00023004"/>
    </source>
</evidence>
<evidence type="ECO:0000256" key="9">
    <source>
        <dbReference type="HAMAP-Rule" id="MF_00206"/>
    </source>
</evidence>
<evidence type="ECO:0000313" key="12">
    <source>
        <dbReference type="Proteomes" id="UP001163687"/>
    </source>
</evidence>
<organism evidence="11 12">
    <name type="scientific">Caldinitratiruptor microaerophilus</name>
    <dbReference type="NCBI Taxonomy" id="671077"/>
    <lineage>
        <taxon>Bacteria</taxon>
        <taxon>Bacillati</taxon>
        <taxon>Bacillota</taxon>
        <taxon>Clostridia</taxon>
        <taxon>Eubacteriales</taxon>
        <taxon>Symbiobacteriaceae</taxon>
        <taxon>Caldinitratiruptor</taxon>
    </lineage>
</organism>
<keyword evidence="5 9" id="KW-0479">Metal-binding</keyword>
<feature type="binding site" evidence="9">
    <location>
        <position position="61"/>
    </location>
    <ligand>
        <name>[4Fe-4S] cluster</name>
        <dbReference type="ChEBI" id="CHEBI:49883"/>
        <label>1</label>
    </ligand>
</feature>
<evidence type="ECO:0000256" key="7">
    <source>
        <dbReference type="ARBA" id="ARBA00023014"/>
    </source>
</evidence>
<dbReference type="SFLD" id="SFLDS00029">
    <property type="entry name" value="Radical_SAM"/>
    <property type="match status" value="1"/>
</dbReference>
<dbReference type="CDD" id="cd01335">
    <property type="entry name" value="Radical_SAM"/>
    <property type="match status" value="1"/>
</dbReference>
<comment type="subcellular location">
    <subcellularLocation>
        <location evidence="9">Cytoplasm</location>
    </subcellularLocation>
</comment>
<dbReference type="GO" id="GO:0051539">
    <property type="term" value="F:4 iron, 4 sulfur cluster binding"/>
    <property type="evidence" value="ECO:0007669"/>
    <property type="project" value="UniProtKB-UniRule"/>
</dbReference>
<dbReference type="NCBIfam" id="TIGR00510">
    <property type="entry name" value="lipA"/>
    <property type="match status" value="1"/>
</dbReference>
<dbReference type="SFLD" id="SFLDG01058">
    <property type="entry name" value="lipoyl_synthase_like"/>
    <property type="match status" value="1"/>
</dbReference>
<keyword evidence="2 9" id="KW-0963">Cytoplasm</keyword>
<evidence type="ECO:0000259" key="10">
    <source>
        <dbReference type="PROSITE" id="PS51918"/>
    </source>
</evidence>
<name>A0AA35G8Y9_9FIRM</name>
<dbReference type="InterPro" id="IPR007197">
    <property type="entry name" value="rSAM"/>
</dbReference>
<keyword evidence="3 9" id="KW-0808">Transferase</keyword>
<keyword evidence="12" id="KW-1185">Reference proteome</keyword>